<dbReference type="EMBL" id="PYHS01000010">
    <property type="protein sequence ID" value="PSR61340.1"/>
    <property type="molecule type" value="Genomic_DNA"/>
</dbReference>
<dbReference type="SUPFAM" id="SSF55961">
    <property type="entry name" value="Bet v1-like"/>
    <property type="match status" value="1"/>
</dbReference>
<reference evidence="1 2" key="1">
    <citation type="submission" date="2018-02" db="EMBL/GenBank/DDBJ databases">
        <title>8 Nocardia nova and 1 Nocardia cyriacigeorgica strain used for evolution to TMP-SMX.</title>
        <authorList>
            <person name="Mehta H."/>
            <person name="Weng J."/>
            <person name="Shamoo Y."/>
        </authorList>
    </citation>
    <scope>NUCLEOTIDE SEQUENCE [LARGE SCALE GENOMIC DNA]</scope>
    <source>
        <strain evidence="1 2">ATCC 33727</strain>
    </source>
</reference>
<evidence type="ECO:0008006" key="3">
    <source>
        <dbReference type="Google" id="ProtNLM"/>
    </source>
</evidence>
<dbReference type="InterPro" id="IPR023393">
    <property type="entry name" value="START-like_dom_sf"/>
</dbReference>
<proteinExistence type="predicted"/>
<protein>
    <recommendedName>
        <fullName evidence="3">Polyketide cyclase</fullName>
    </recommendedName>
</protein>
<organism evidence="1 2">
    <name type="scientific">Nocardia nova</name>
    <dbReference type="NCBI Taxonomy" id="37330"/>
    <lineage>
        <taxon>Bacteria</taxon>
        <taxon>Bacillati</taxon>
        <taxon>Actinomycetota</taxon>
        <taxon>Actinomycetes</taxon>
        <taxon>Mycobacteriales</taxon>
        <taxon>Nocardiaceae</taxon>
        <taxon>Nocardia</taxon>
    </lineage>
</organism>
<gene>
    <name evidence="1" type="ORF">C8259_19995</name>
</gene>
<sequence>MTQIAAAHAVSTAAPADFFAVWADMATWPEWNADTEWVRLDGPFAEGATGTLKPKGGPKVAFVIEKLTGEEFVDVSRLFGARLIFAHRVVETAAGTEVSVTISMTGPLRRLWSALMGGGLADSVHRDLAALVETAEARRAVPGTR</sequence>
<evidence type="ECO:0000313" key="2">
    <source>
        <dbReference type="Proteomes" id="UP000241647"/>
    </source>
</evidence>
<comment type="caution">
    <text evidence="1">The sequence shown here is derived from an EMBL/GenBank/DDBJ whole genome shotgun (WGS) entry which is preliminary data.</text>
</comment>
<dbReference type="Gene3D" id="3.30.530.20">
    <property type="match status" value="1"/>
</dbReference>
<evidence type="ECO:0000313" key="1">
    <source>
        <dbReference type="EMBL" id="PSR61340.1"/>
    </source>
</evidence>
<name>A0A2T2Z0P8_9NOCA</name>
<dbReference type="Proteomes" id="UP000241647">
    <property type="component" value="Unassembled WGS sequence"/>
</dbReference>
<dbReference type="RefSeq" id="WP_063032093.1">
    <property type="nucleotide sequence ID" value="NZ_PYHS01000010.1"/>
</dbReference>
<dbReference type="AlphaFoldDB" id="A0A2T2Z0P8"/>
<accession>A0A2T2Z0P8</accession>